<evidence type="ECO:0000313" key="10">
    <source>
        <dbReference type="Proteomes" id="UP001501475"/>
    </source>
</evidence>
<evidence type="ECO:0000256" key="5">
    <source>
        <dbReference type="ARBA" id="ARBA00023014"/>
    </source>
</evidence>
<evidence type="ECO:0000256" key="4">
    <source>
        <dbReference type="ARBA" id="ARBA00023004"/>
    </source>
</evidence>
<dbReference type="Proteomes" id="UP001501475">
    <property type="component" value="Unassembled WGS sequence"/>
</dbReference>
<dbReference type="Gene3D" id="3.10.20.600">
    <property type="match status" value="1"/>
</dbReference>
<organism evidence="9 10">
    <name type="scientific">Nostocoides vanveenii</name>
    <dbReference type="NCBI Taxonomy" id="330835"/>
    <lineage>
        <taxon>Bacteria</taxon>
        <taxon>Bacillati</taxon>
        <taxon>Actinomycetota</taxon>
        <taxon>Actinomycetes</taxon>
        <taxon>Micrococcales</taxon>
        <taxon>Intrasporangiaceae</taxon>
        <taxon>Nostocoides</taxon>
    </lineage>
</organism>
<protein>
    <submittedName>
        <fullName evidence="9">NADH-ubiquinone oxidoreductase-F iron-sulfur binding region domain-containing protein</fullName>
    </submittedName>
</protein>
<dbReference type="RefSeq" id="WP_344067339.1">
    <property type="nucleotide sequence ID" value="NZ_BAAAPN010000057.1"/>
</dbReference>
<dbReference type="InterPro" id="IPR011538">
    <property type="entry name" value="Nuo51_FMN-bd"/>
</dbReference>
<dbReference type="InterPro" id="IPR037207">
    <property type="entry name" value="Nuop51_4Fe4S-bd_sf"/>
</dbReference>
<dbReference type="Gene3D" id="3.40.50.11540">
    <property type="entry name" value="NADH-ubiquinone oxidoreductase 51kDa subunit"/>
    <property type="match status" value="2"/>
</dbReference>
<evidence type="ECO:0000259" key="6">
    <source>
        <dbReference type="Pfam" id="PF01512"/>
    </source>
</evidence>
<dbReference type="SUPFAM" id="SSF142019">
    <property type="entry name" value="Nqo1 FMN-binding domain-like"/>
    <property type="match status" value="1"/>
</dbReference>
<dbReference type="SUPFAM" id="SSF142984">
    <property type="entry name" value="Nqo1 middle domain-like"/>
    <property type="match status" value="1"/>
</dbReference>
<dbReference type="EMBL" id="BAAAPN010000057">
    <property type="protein sequence ID" value="GAA1767065.1"/>
    <property type="molecule type" value="Genomic_DNA"/>
</dbReference>
<gene>
    <name evidence="9" type="ORF">GCM10009810_27270</name>
</gene>
<keyword evidence="10" id="KW-1185">Reference proteome</keyword>
<feature type="domain" description="Soluble ligand binding" evidence="7">
    <location>
        <begin position="179"/>
        <end position="211"/>
    </location>
</feature>
<dbReference type="Pfam" id="PF01512">
    <property type="entry name" value="Complex1_51K"/>
    <property type="match status" value="1"/>
</dbReference>
<dbReference type="InterPro" id="IPR019575">
    <property type="entry name" value="Nuop51_4Fe4S-bd"/>
</dbReference>
<evidence type="ECO:0000313" key="9">
    <source>
        <dbReference type="EMBL" id="GAA1767065.1"/>
    </source>
</evidence>
<evidence type="ECO:0000256" key="1">
    <source>
        <dbReference type="ARBA" id="ARBA00007523"/>
    </source>
</evidence>
<comment type="similarity">
    <text evidence="1">Belongs to the complex I 51 kDa subunit family.</text>
</comment>
<evidence type="ECO:0000256" key="2">
    <source>
        <dbReference type="ARBA" id="ARBA00022485"/>
    </source>
</evidence>
<reference evidence="10" key="1">
    <citation type="journal article" date="2019" name="Int. J. Syst. Evol. Microbiol.">
        <title>The Global Catalogue of Microorganisms (GCM) 10K type strain sequencing project: providing services to taxonomists for standard genome sequencing and annotation.</title>
        <authorList>
            <consortium name="The Broad Institute Genomics Platform"/>
            <consortium name="The Broad Institute Genome Sequencing Center for Infectious Disease"/>
            <person name="Wu L."/>
            <person name="Ma J."/>
        </authorList>
    </citation>
    <scope>NUCLEOTIDE SEQUENCE [LARGE SCALE GENOMIC DNA]</scope>
    <source>
        <strain evidence="10">JCM 15591</strain>
    </source>
</reference>
<keyword evidence="3" id="KW-0479">Metal-binding</keyword>
<evidence type="ECO:0000259" key="7">
    <source>
        <dbReference type="Pfam" id="PF10531"/>
    </source>
</evidence>
<sequence>MTLIDLLDQAGLTGRGGAAFRTAIKVRAAAEHGATLIVNACDGEIGATKDAWVVENQLDGLLRGARLVAGDHPIRVAAHRGSRAAALLAAAGVDVLEVPARYVSSEESALISLANGGLARPMTKRAPFVAGGRDARGRRIPPTVVLNAETVWRIAQIAEHGPGWFRRQGTALEPGPRLVTLTGAVAAPHVIETAAGARLDDLFGAAGGLLDAELVWVGGLAGVLITAPEAARLLWSSTDLASYGGSIGSGVVWALDPAECPVAFVDHMLTYAAGESAGQCGPCMFGLPALAADWHDLAGARSGRAVDAAGRLAARVALLPDRGACRYPDGIARFAASAARVLAGHLDQHARGTCPPARTTRSLVNA</sequence>
<dbReference type="InterPro" id="IPR019554">
    <property type="entry name" value="Soluble_ligand-bd"/>
</dbReference>
<dbReference type="SUPFAM" id="SSF140490">
    <property type="entry name" value="Nqo1C-terminal domain-like"/>
    <property type="match status" value="1"/>
</dbReference>
<dbReference type="PANTHER" id="PTHR43578:SF3">
    <property type="entry name" value="NADH-QUINONE OXIDOREDUCTASE SUBUNIT F"/>
    <property type="match status" value="1"/>
</dbReference>
<feature type="domain" description="NADH-ubiquinone oxidoreductase 51kDa subunit FMN-binding" evidence="6">
    <location>
        <begin position="8"/>
        <end position="155"/>
    </location>
</feature>
<dbReference type="Pfam" id="PF10589">
    <property type="entry name" value="NADH_4Fe-4S"/>
    <property type="match status" value="1"/>
</dbReference>
<evidence type="ECO:0000259" key="8">
    <source>
        <dbReference type="Pfam" id="PF10589"/>
    </source>
</evidence>
<dbReference type="InterPro" id="IPR037225">
    <property type="entry name" value="Nuo51_FMN-bd_sf"/>
</dbReference>
<keyword evidence="2" id="KW-0004">4Fe-4S</keyword>
<proteinExistence type="inferred from homology"/>
<dbReference type="Gene3D" id="1.20.1440.230">
    <property type="entry name" value="NADH-ubiquinone oxidoreductase 51kDa subunit, iron-sulphur binding domain"/>
    <property type="match status" value="1"/>
</dbReference>
<accession>A0ABP4X3J2</accession>
<dbReference type="Pfam" id="PF10531">
    <property type="entry name" value="SLBB"/>
    <property type="match status" value="1"/>
</dbReference>
<keyword evidence="4" id="KW-0408">Iron</keyword>
<name>A0ABP4X3J2_9MICO</name>
<feature type="domain" description="NADH-ubiquinone oxidoreductase 51kDa subunit iron-sulphur binding" evidence="8">
    <location>
        <begin position="265"/>
        <end position="341"/>
    </location>
</feature>
<evidence type="ECO:0000256" key="3">
    <source>
        <dbReference type="ARBA" id="ARBA00022723"/>
    </source>
</evidence>
<keyword evidence="5" id="KW-0411">Iron-sulfur</keyword>
<comment type="caution">
    <text evidence="9">The sequence shown here is derived from an EMBL/GenBank/DDBJ whole genome shotgun (WGS) entry which is preliminary data.</text>
</comment>
<dbReference type="PANTHER" id="PTHR43578">
    <property type="entry name" value="NADH-QUINONE OXIDOREDUCTASE SUBUNIT F"/>
    <property type="match status" value="1"/>
</dbReference>